<sequence length="73" mass="8461">MITALVYLLVFLAGALIAELLRMGQERFRLWQVARLTVQQGGSPDLIARFWASRPQNWCNKPGCPRCWGRRWS</sequence>
<evidence type="ECO:0000313" key="2">
    <source>
        <dbReference type="Proteomes" id="UP000306628"/>
    </source>
</evidence>
<proteinExistence type="predicted"/>
<gene>
    <name evidence="1" type="ORF">ETD85_08350</name>
</gene>
<organism evidence="1 2">
    <name type="scientific">Nonomuraea zeae</name>
    <dbReference type="NCBI Taxonomy" id="1642303"/>
    <lineage>
        <taxon>Bacteria</taxon>
        <taxon>Bacillati</taxon>
        <taxon>Actinomycetota</taxon>
        <taxon>Actinomycetes</taxon>
        <taxon>Streptosporangiales</taxon>
        <taxon>Streptosporangiaceae</taxon>
        <taxon>Nonomuraea</taxon>
    </lineage>
</organism>
<reference evidence="1 2" key="1">
    <citation type="submission" date="2019-05" db="EMBL/GenBank/DDBJ databases">
        <title>Draft genome sequence of Nonomuraea zeae DSM 100528.</title>
        <authorList>
            <person name="Saricaoglu S."/>
            <person name="Isik K."/>
        </authorList>
    </citation>
    <scope>NUCLEOTIDE SEQUENCE [LARGE SCALE GENOMIC DNA]</scope>
    <source>
        <strain evidence="1 2">DSM 100528</strain>
    </source>
</reference>
<accession>A0A5S4GWK0</accession>
<protein>
    <submittedName>
        <fullName evidence="1">Uncharacterized protein</fullName>
    </submittedName>
</protein>
<dbReference type="AlphaFoldDB" id="A0A5S4GWK0"/>
<evidence type="ECO:0000313" key="1">
    <source>
        <dbReference type="EMBL" id="TMR37343.1"/>
    </source>
</evidence>
<dbReference type="RefSeq" id="WP_138689024.1">
    <property type="nucleotide sequence ID" value="NZ_JBHSAZ010000002.1"/>
</dbReference>
<keyword evidence="2" id="KW-1185">Reference proteome</keyword>
<dbReference type="OrthoDB" id="3543755at2"/>
<name>A0A5S4GWK0_9ACTN</name>
<comment type="caution">
    <text evidence="1">The sequence shown here is derived from an EMBL/GenBank/DDBJ whole genome shotgun (WGS) entry which is preliminary data.</text>
</comment>
<dbReference type="EMBL" id="VCKX01000017">
    <property type="protein sequence ID" value="TMR37343.1"/>
    <property type="molecule type" value="Genomic_DNA"/>
</dbReference>
<dbReference type="Proteomes" id="UP000306628">
    <property type="component" value="Unassembled WGS sequence"/>
</dbReference>